<evidence type="ECO:0000313" key="2">
    <source>
        <dbReference type="Proteomes" id="UP000541444"/>
    </source>
</evidence>
<proteinExistence type="predicted"/>
<sequence>MVFSALRFLWMASPLIYEFGDIQLKQGNLKDTLDQVRSLSPYLKDLWWAVVLNLAHLIWLTRINLIFEGKLASSQVIMANLLSAAKDVALSSVDHMHNSVSDLTIIANLGVQTRARQTPILQKCRWILPWYEEIMLNCDCSALGNPGKVDLGIVARDHAGNFLGVITKVPWQFKVKWNIIKPFFTSLRFSAIWREGNFSADKASKKGNSLPNGCKTVYSGKLDLITD</sequence>
<keyword evidence="2" id="KW-1185">Reference proteome</keyword>
<dbReference type="EMBL" id="JACGCM010001018">
    <property type="protein sequence ID" value="KAF6162647.1"/>
    <property type="molecule type" value="Genomic_DNA"/>
</dbReference>
<comment type="caution">
    <text evidence="1">The sequence shown here is derived from an EMBL/GenBank/DDBJ whole genome shotgun (WGS) entry which is preliminary data.</text>
</comment>
<protein>
    <recommendedName>
        <fullName evidence="3">RNase H type-1 domain-containing protein</fullName>
    </recommendedName>
</protein>
<dbReference type="AlphaFoldDB" id="A0A7J7N687"/>
<reference evidence="1 2" key="1">
    <citation type="journal article" date="2020" name="IScience">
        <title>Genome Sequencing of the Endangered Kingdonia uniflora (Circaeasteraceae, Ranunculales) Reveals Potential Mechanisms of Evolutionary Specialization.</title>
        <authorList>
            <person name="Sun Y."/>
            <person name="Deng T."/>
            <person name="Zhang A."/>
            <person name="Moore M.J."/>
            <person name="Landis J.B."/>
            <person name="Lin N."/>
            <person name="Zhang H."/>
            <person name="Zhang X."/>
            <person name="Huang J."/>
            <person name="Zhang X."/>
            <person name="Sun H."/>
            <person name="Wang H."/>
        </authorList>
    </citation>
    <scope>NUCLEOTIDE SEQUENCE [LARGE SCALE GENOMIC DNA]</scope>
    <source>
        <strain evidence="1">TB1705</strain>
        <tissue evidence="1">Leaf</tissue>
    </source>
</reference>
<evidence type="ECO:0000313" key="1">
    <source>
        <dbReference type="EMBL" id="KAF6162647.1"/>
    </source>
</evidence>
<accession>A0A7J7N687</accession>
<evidence type="ECO:0008006" key="3">
    <source>
        <dbReference type="Google" id="ProtNLM"/>
    </source>
</evidence>
<dbReference type="OrthoDB" id="1751350at2759"/>
<organism evidence="1 2">
    <name type="scientific">Kingdonia uniflora</name>
    <dbReference type="NCBI Taxonomy" id="39325"/>
    <lineage>
        <taxon>Eukaryota</taxon>
        <taxon>Viridiplantae</taxon>
        <taxon>Streptophyta</taxon>
        <taxon>Embryophyta</taxon>
        <taxon>Tracheophyta</taxon>
        <taxon>Spermatophyta</taxon>
        <taxon>Magnoliopsida</taxon>
        <taxon>Ranunculales</taxon>
        <taxon>Circaeasteraceae</taxon>
        <taxon>Kingdonia</taxon>
    </lineage>
</organism>
<gene>
    <name evidence="1" type="ORF">GIB67_013261</name>
</gene>
<name>A0A7J7N687_9MAGN</name>
<dbReference type="Proteomes" id="UP000541444">
    <property type="component" value="Unassembled WGS sequence"/>
</dbReference>